<dbReference type="SUPFAM" id="SSF53795">
    <property type="entry name" value="PEP carboxykinase-like"/>
    <property type="match status" value="1"/>
</dbReference>
<gene>
    <name evidence="1" type="ORF">DET59_11052</name>
</gene>
<sequence>MEGFHLIIGEHLLQITGKKSEFFSEFKRDYKPFIYRGYKQSDLLINIEKGYGSSFINHHVTINQKADKIYYQRADYLIETSHDFKSANIYVQDKLALKHALMNLYSAFILHHNWGILIHSSCVIENGKAHIFSGNSGAGKSTAAKLSLPRDLLSDEATILKVTEGAMEVFNSPFRSELESADNQKPCPLRSIQLLTQSLTNKRVHLKKSVALVELTDKVFFWCHKPEESSRIFHLLTALVKEVPAYELHFQKNNTFWELIS</sequence>
<dbReference type="EMBL" id="QNRJ01000010">
    <property type="protein sequence ID" value="RBP03170.1"/>
    <property type="molecule type" value="Genomic_DNA"/>
</dbReference>
<accession>A0A366EN95</accession>
<evidence type="ECO:0000313" key="1">
    <source>
        <dbReference type="EMBL" id="RBP03170.1"/>
    </source>
</evidence>
<dbReference type="InterPro" id="IPR027417">
    <property type="entry name" value="P-loop_NTPase"/>
</dbReference>
<name>A0A366EN95_9BACI</name>
<dbReference type="Gene3D" id="3.40.50.300">
    <property type="entry name" value="P-loop containing nucleotide triphosphate hydrolases"/>
    <property type="match status" value="1"/>
</dbReference>
<protein>
    <submittedName>
        <fullName evidence="1">Uncharacterized protein</fullName>
    </submittedName>
</protein>
<proteinExistence type="predicted"/>
<organism evidence="1 2">
    <name type="scientific">Rossellomorea aquimaris</name>
    <dbReference type="NCBI Taxonomy" id="189382"/>
    <lineage>
        <taxon>Bacteria</taxon>
        <taxon>Bacillati</taxon>
        <taxon>Bacillota</taxon>
        <taxon>Bacilli</taxon>
        <taxon>Bacillales</taxon>
        <taxon>Bacillaceae</taxon>
        <taxon>Rossellomorea</taxon>
    </lineage>
</organism>
<evidence type="ECO:0000313" key="2">
    <source>
        <dbReference type="Proteomes" id="UP000252118"/>
    </source>
</evidence>
<dbReference type="AlphaFoldDB" id="A0A366EN95"/>
<reference evidence="1 2" key="1">
    <citation type="submission" date="2018-06" db="EMBL/GenBank/DDBJ databases">
        <title>Freshwater and sediment microbial communities from various areas in North America, analyzing microbe dynamics in response to fracking.</title>
        <authorList>
            <person name="Lamendella R."/>
        </authorList>
    </citation>
    <scope>NUCLEOTIDE SEQUENCE [LARGE SCALE GENOMIC DNA]</scope>
    <source>
        <strain evidence="1 2">97B</strain>
    </source>
</reference>
<comment type="caution">
    <text evidence="1">The sequence shown here is derived from an EMBL/GenBank/DDBJ whole genome shotgun (WGS) entry which is preliminary data.</text>
</comment>
<dbReference type="RefSeq" id="WP_181778158.1">
    <property type="nucleotide sequence ID" value="NZ_QNRJ01000010.1"/>
</dbReference>
<dbReference type="Proteomes" id="UP000252118">
    <property type="component" value="Unassembled WGS sequence"/>
</dbReference>